<feature type="region of interest" description="Disordered" evidence="1">
    <location>
        <begin position="26"/>
        <end position="60"/>
    </location>
</feature>
<dbReference type="Proteomes" id="UP001162483">
    <property type="component" value="Unassembled WGS sequence"/>
</dbReference>
<protein>
    <submittedName>
        <fullName evidence="2">Uncharacterized protein</fullName>
    </submittedName>
</protein>
<keyword evidence="3" id="KW-1185">Reference proteome</keyword>
<feature type="compositionally biased region" description="Gly residues" evidence="1">
    <location>
        <begin position="31"/>
        <end position="60"/>
    </location>
</feature>
<proteinExistence type="predicted"/>
<evidence type="ECO:0000313" key="2">
    <source>
        <dbReference type="EMBL" id="CAI9551567.1"/>
    </source>
</evidence>
<reference evidence="2" key="1">
    <citation type="submission" date="2023-05" db="EMBL/GenBank/DDBJ databases">
        <authorList>
            <person name="Stuckert A."/>
        </authorList>
    </citation>
    <scope>NUCLEOTIDE SEQUENCE</scope>
</reference>
<gene>
    <name evidence="2" type="ORF">SPARVUS_LOCUS3765066</name>
</gene>
<feature type="non-terminal residue" evidence="2">
    <location>
        <position position="1"/>
    </location>
</feature>
<organism evidence="2 3">
    <name type="scientific">Staurois parvus</name>
    <dbReference type="NCBI Taxonomy" id="386267"/>
    <lineage>
        <taxon>Eukaryota</taxon>
        <taxon>Metazoa</taxon>
        <taxon>Chordata</taxon>
        <taxon>Craniata</taxon>
        <taxon>Vertebrata</taxon>
        <taxon>Euteleostomi</taxon>
        <taxon>Amphibia</taxon>
        <taxon>Batrachia</taxon>
        <taxon>Anura</taxon>
        <taxon>Neobatrachia</taxon>
        <taxon>Ranoidea</taxon>
        <taxon>Ranidae</taxon>
        <taxon>Staurois</taxon>
    </lineage>
</organism>
<name>A0ABN9BWK1_9NEOB</name>
<feature type="non-terminal residue" evidence="2">
    <location>
        <position position="133"/>
    </location>
</feature>
<comment type="caution">
    <text evidence="2">The sequence shown here is derived from an EMBL/GenBank/DDBJ whole genome shotgun (WGS) entry which is preliminary data.</text>
</comment>
<accession>A0ABN9BWK1</accession>
<dbReference type="EMBL" id="CATNWA010006176">
    <property type="protein sequence ID" value="CAI9551567.1"/>
    <property type="molecule type" value="Genomic_DNA"/>
</dbReference>
<evidence type="ECO:0000256" key="1">
    <source>
        <dbReference type="SAM" id="MobiDB-lite"/>
    </source>
</evidence>
<sequence>WLERAGTRSGRGGAFGATGSRALRRAAAGAGPPGGATGLGPSGGGAGGRRAPGGGRVFGGATAGIAASPVGLSGETGTESPGTTVGLRVNWDDRWHWVRHWIVWLGQWASGHQHQVIWLDSGARASSGKAVGS</sequence>
<evidence type="ECO:0000313" key="3">
    <source>
        <dbReference type="Proteomes" id="UP001162483"/>
    </source>
</evidence>